<dbReference type="InterPro" id="IPR001254">
    <property type="entry name" value="Trypsin_dom"/>
</dbReference>
<dbReference type="OrthoDB" id="10051896at2759"/>
<evidence type="ECO:0000256" key="3">
    <source>
        <dbReference type="ARBA" id="ARBA00022670"/>
    </source>
</evidence>
<evidence type="ECO:0000256" key="4">
    <source>
        <dbReference type="ARBA" id="ARBA00022801"/>
    </source>
</evidence>
<proteinExistence type="predicted"/>
<dbReference type="InterPro" id="IPR009003">
    <property type="entry name" value="Peptidase_S1_PA"/>
</dbReference>
<dbReference type="PANTHER" id="PTHR24264:SF65">
    <property type="entry name" value="SRCR DOMAIN-CONTAINING PROTEIN"/>
    <property type="match status" value="1"/>
</dbReference>
<evidence type="ECO:0000256" key="1">
    <source>
        <dbReference type="ARBA" id="ARBA00004613"/>
    </source>
</evidence>
<dbReference type="GO" id="GO:0004252">
    <property type="term" value="F:serine-type endopeptidase activity"/>
    <property type="evidence" value="ECO:0007669"/>
    <property type="project" value="InterPro"/>
</dbReference>
<evidence type="ECO:0000256" key="5">
    <source>
        <dbReference type="ARBA" id="ARBA00022825"/>
    </source>
</evidence>
<keyword evidence="2" id="KW-0964">Secreted</keyword>
<comment type="subcellular location">
    <subcellularLocation>
        <location evidence="1">Secreted</location>
    </subcellularLocation>
</comment>
<gene>
    <name evidence="7" type="ORF">TSAR_004848</name>
</gene>
<keyword evidence="4" id="KW-0378">Hydrolase</keyword>
<dbReference type="GO" id="GO:0005615">
    <property type="term" value="C:extracellular space"/>
    <property type="evidence" value="ECO:0007669"/>
    <property type="project" value="TreeGrafter"/>
</dbReference>
<dbReference type="AlphaFoldDB" id="A0A232FMX4"/>
<dbReference type="STRING" id="543379.A0A232FMX4"/>
<dbReference type="InterPro" id="IPR043504">
    <property type="entry name" value="Peptidase_S1_PA_chymotrypsin"/>
</dbReference>
<dbReference type="EMBL" id="NNAY01000009">
    <property type="protein sequence ID" value="OXU32074.1"/>
    <property type="molecule type" value="Genomic_DNA"/>
</dbReference>
<comment type="caution">
    <text evidence="7">The sequence shown here is derived from an EMBL/GenBank/DDBJ whole genome shotgun (WGS) entry which is preliminary data.</text>
</comment>
<protein>
    <recommendedName>
        <fullName evidence="6">Peptidase S1 domain-containing protein</fullName>
    </recommendedName>
</protein>
<accession>A0A232FMX4</accession>
<feature type="domain" description="Peptidase S1" evidence="6">
    <location>
        <begin position="30"/>
        <end position="181"/>
    </location>
</feature>
<evidence type="ECO:0000313" key="7">
    <source>
        <dbReference type="EMBL" id="OXU32074.1"/>
    </source>
</evidence>
<dbReference type="GO" id="GO:0006508">
    <property type="term" value="P:proteolysis"/>
    <property type="evidence" value="ECO:0007669"/>
    <property type="project" value="UniProtKB-KW"/>
</dbReference>
<name>A0A232FMX4_9HYME</name>
<keyword evidence="5" id="KW-0720">Serine protease</keyword>
<evidence type="ECO:0000256" key="2">
    <source>
        <dbReference type="ARBA" id="ARBA00022525"/>
    </source>
</evidence>
<dbReference type="SUPFAM" id="SSF50494">
    <property type="entry name" value="Trypsin-like serine proteases"/>
    <property type="match status" value="1"/>
</dbReference>
<keyword evidence="3" id="KW-0645">Protease</keyword>
<evidence type="ECO:0000313" key="8">
    <source>
        <dbReference type="Proteomes" id="UP000215335"/>
    </source>
</evidence>
<dbReference type="PANTHER" id="PTHR24264">
    <property type="entry name" value="TRYPSIN-RELATED"/>
    <property type="match status" value="1"/>
</dbReference>
<keyword evidence="8" id="KW-1185">Reference proteome</keyword>
<dbReference type="Pfam" id="PF00089">
    <property type="entry name" value="Trypsin"/>
    <property type="match status" value="1"/>
</dbReference>
<sequence length="181" mass="20020">MYQSREFIMLVYFKISKPPVEKGGTSKNGIIGGEFTVINTAQILLNKIQDCGEAILSEYWVVILLLIASNGEYTVITGSSVREVRGQRHRVEKVIIHEDFDNITLDNDIALIQVEVPKVYDKVYIAGYGKEGAVVLPIYSKKNISCIRESEITDNMFCAGAEEDNACQGDSGGPAVINNRL</sequence>
<dbReference type="Proteomes" id="UP000215335">
    <property type="component" value="Unassembled WGS sequence"/>
</dbReference>
<dbReference type="InterPro" id="IPR050127">
    <property type="entry name" value="Serine_Proteases_S1"/>
</dbReference>
<reference evidence="7 8" key="1">
    <citation type="journal article" date="2017" name="Curr. Biol.">
        <title>The Evolution of Venom by Co-option of Single-Copy Genes.</title>
        <authorList>
            <person name="Martinson E.O."/>
            <person name="Mrinalini"/>
            <person name="Kelkar Y.D."/>
            <person name="Chang C.H."/>
            <person name="Werren J.H."/>
        </authorList>
    </citation>
    <scope>NUCLEOTIDE SEQUENCE [LARGE SCALE GENOMIC DNA]</scope>
    <source>
        <strain evidence="7 8">Alberta</strain>
        <tissue evidence="7">Whole body</tissue>
    </source>
</reference>
<evidence type="ECO:0000259" key="6">
    <source>
        <dbReference type="PROSITE" id="PS50240"/>
    </source>
</evidence>
<dbReference type="SMART" id="SM00020">
    <property type="entry name" value="Tryp_SPc"/>
    <property type="match status" value="1"/>
</dbReference>
<dbReference type="PROSITE" id="PS50240">
    <property type="entry name" value="TRYPSIN_DOM"/>
    <property type="match status" value="1"/>
</dbReference>
<dbReference type="Gene3D" id="2.40.10.10">
    <property type="entry name" value="Trypsin-like serine proteases"/>
    <property type="match status" value="2"/>
</dbReference>
<organism evidence="7 8">
    <name type="scientific">Trichomalopsis sarcophagae</name>
    <dbReference type="NCBI Taxonomy" id="543379"/>
    <lineage>
        <taxon>Eukaryota</taxon>
        <taxon>Metazoa</taxon>
        <taxon>Ecdysozoa</taxon>
        <taxon>Arthropoda</taxon>
        <taxon>Hexapoda</taxon>
        <taxon>Insecta</taxon>
        <taxon>Pterygota</taxon>
        <taxon>Neoptera</taxon>
        <taxon>Endopterygota</taxon>
        <taxon>Hymenoptera</taxon>
        <taxon>Apocrita</taxon>
        <taxon>Proctotrupomorpha</taxon>
        <taxon>Chalcidoidea</taxon>
        <taxon>Pteromalidae</taxon>
        <taxon>Pteromalinae</taxon>
        <taxon>Trichomalopsis</taxon>
    </lineage>
</organism>